<dbReference type="PANTHER" id="PTHR42039:SF1">
    <property type="entry name" value="PUTATIVE (AFU_ORTHOLOGUE AFUA_3G02940)-RELATED"/>
    <property type="match status" value="1"/>
</dbReference>
<sequence length="331" mass="34007">MRYSTTSGMILAAMSIGEAVAGPTHAHLHRRAHEKKDVDYSNLNWDAMGIDWSSAWAAGQKTAAPAATAVASVVSAASPVVAAQLKASTTAAAATPSKSASASASAAATSSSSVESSVENLLGSLSGLSNKLTSFGAVTQGWGEVVGKVGNIGSPQGSNIIKVANREGYDFTNEFINTSGESMTINCWNKAAYWEGQPDTLNANLGASIAPKQTALTFSLAPGASQVIAFDNDSQGGCAQATTSTVFSGGFDTTWLEFNFANTGSGYDVSAIQNTNNNNYEMTITATETPCISDRTQNMWLTDSTPVGTSDGSCYVPGTTATLTTKMGGVV</sequence>
<comment type="caution">
    <text evidence="1">The sequence shown here is derived from an EMBL/GenBank/DDBJ whole genome shotgun (WGS) entry which is preliminary data.</text>
</comment>
<organism evidence="1 2">
    <name type="scientific">Lachnellula suecica</name>
    <dbReference type="NCBI Taxonomy" id="602035"/>
    <lineage>
        <taxon>Eukaryota</taxon>
        <taxon>Fungi</taxon>
        <taxon>Dikarya</taxon>
        <taxon>Ascomycota</taxon>
        <taxon>Pezizomycotina</taxon>
        <taxon>Leotiomycetes</taxon>
        <taxon>Helotiales</taxon>
        <taxon>Lachnaceae</taxon>
        <taxon>Lachnellula</taxon>
    </lineage>
</organism>
<dbReference type="PANTHER" id="PTHR42039">
    <property type="entry name" value="PUTATIVE (AFU_ORTHOLOGUE AFUA_3G02940)-RELATED"/>
    <property type="match status" value="1"/>
</dbReference>
<dbReference type="GO" id="GO:0005576">
    <property type="term" value="C:extracellular region"/>
    <property type="evidence" value="ECO:0007669"/>
    <property type="project" value="InterPro"/>
</dbReference>
<gene>
    <name evidence="1" type="ORF">LSUE1_G003440</name>
</gene>
<name>A0A8T9C8G7_9HELO</name>
<evidence type="ECO:0000313" key="2">
    <source>
        <dbReference type="Proteomes" id="UP000469558"/>
    </source>
</evidence>
<dbReference type="GO" id="GO:0019863">
    <property type="term" value="F:IgE binding"/>
    <property type="evidence" value="ECO:0007669"/>
    <property type="project" value="InterPro"/>
</dbReference>
<evidence type="ECO:0000313" key="1">
    <source>
        <dbReference type="EMBL" id="TVY80727.1"/>
    </source>
</evidence>
<dbReference type="AlphaFoldDB" id="A0A8T9C8G7"/>
<dbReference type="OrthoDB" id="118256at2759"/>
<dbReference type="Pfam" id="PF25312">
    <property type="entry name" value="Allergen_Asp_f_4"/>
    <property type="match status" value="1"/>
</dbReference>
<dbReference type="InterPro" id="IPR038903">
    <property type="entry name" value="Allergen_Asp_f_4"/>
</dbReference>
<dbReference type="EMBL" id="QGMK01000623">
    <property type="protein sequence ID" value="TVY80727.1"/>
    <property type="molecule type" value="Genomic_DNA"/>
</dbReference>
<keyword evidence="2" id="KW-1185">Reference proteome</keyword>
<accession>A0A8T9C8G7</accession>
<reference evidence="1 2" key="1">
    <citation type="submission" date="2018-05" db="EMBL/GenBank/DDBJ databases">
        <title>Genome sequencing and assembly of the regulated plant pathogen Lachnellula willkommii and related sister species for the development of diagnostic species identification markers.</title>
        <authorList>
            <person name="Giroux E."/>
            <person name="Bilodeau G."/>
        </authorList>
    </citation>
    <scope>NUCLEOTIDE SEQUENCE [LARGE SCALE GENOMIC DNA]</scope>
    <source>
        <strain evidence="1 2">CBS 268.59</strain>
    </source>
</reference>
<proteinExistence type="predicted"/>
<dbReference type="Proteomes" id="UP000469558">
    <property type="component" value="Unassembled WGS sequence"/>
</dbReference>
<protein>
    <submittedName>
        <fullName evidence="1">Allergen Asp f</fullName>
    </submittedName>
</protein>